<keyword evidence="4" id="KW-1185">Reference proteome</keyword>
<comment type="caution">
    <text evidence="3">The sequence shown here is derived from an EMBL/GenBank/DDBJ whole genome shotgun (WGS) entry which is preliminary data.</text>
</comment>
<dbReference type="PRINTS" id="PR00111">
    <property type="entry name" value="ABHYDROLASE"/>
</dbReference>
<dbReference type="InterPro" id="IPR050266">
    <property type="entry name" value="AB_hydrolase_sf"/>
</dbReference>
<dbReference type="EMBL" id="CAVK010000101">
    <property type="protein sequence ID" value="CCW17784.1"/>
    <property type="molecule type" value="Genomic_DNA"/>
</dbReference>
<dbReference type="PANTHER" id="PTHR43798">
    <property type="entry name" value="MONOACYLGLYCEROL LIPASE"/>
    <property type="match status" value="1"/>
</dbReference>
<protein>
    <submittedName>
        <fullName evidence="3">2-hydroxy-6-oxo-6-phenylhexa-2,4-dienoate hydrolase</fullName>
    </submittedName>
</protein>
<dbReference type="SUPFAM" id="SSF53474">
    <property type="entry name" value="alpha/beta-Hydrolases"/>
    <property type="match status" value="1"/>
</dbReference>
<organism evidence="3 4">
    <name type="scientific">Sphingobium indicum BiD32</name>
    <dbReference type="NCBI Taxonomy" id="1301087"/>
    <lineage>
        <taxon>Bacteria</taxon>
        <taxon>Pseudomonadati</taxon>
        <taxon>Pseudomonadota</taxon>
        <taxon>Alphaproteobacteria</taxon>
        <taxon>Sphingomonadales</taxon>
        <taxon>Sphingomonadaceae</taxon>
        <taxon>Sphingobium</taxon>
    </lineage>
</organism>
<gene>
    <name evidence="3" type="ORF">EBBID32_21330</name>
</gene>
<dbReference type="InterPro" id="IPR000073">
    <property type="entry name" value="AB_hydrolase_1"/>
</dbReference>
<dbReference type="AlphaFoldDB" id="N1MM33"/>
<sequence length="228" mass="25482">MEQHRSLAHVQALKELLDELGIDRAAIVGNSMGGLVGMHFSAYHPERVDRCVTMGSGIIGQALLTPGGVSEGMRIILETYRDPSPENFRRLVNIMVHDPSFATDELLEERSASAIEVRHHLKNFLKPNEAGFAFFRPAPDGEELLARLTQSKVPCLFIHGRDDRVVHWETSLRAVSFVPDSSMHLVNRCGHWAQLEHADAFNSLVSAFLKLRKSGEDRKLDATTSQNF</sequence>
<dbReference type="InterPro" id="IPR029058">
    <property type="entry name" value="AB_hydrolase_fold"/>
</dbReference>
<dbReference type="Proteomes" id="UP000013201">
    <property type="component" value="Unassembled WGS sequence"/>
</dbReference>
<evidence type="ECO:0000313" key="3">
    <source>
        <dbReference type="EMBL" id="CCW17784.1"/>
    </source>
</evidence>
<dbReference type="PANTHER" id="PTHR43798:SF31">
    <property type="entry name" value="AB HYDROLASE SUPERFAMILY PROTEIN YCLE"/>
    <property type="match status" value="1"/>
</dbReference>
<accession>N1MM33</accession>
<dbReference type="Pfam" id="PF00561">
    <property type="entry name" value="Abhydrolase_1"/>
    <property type="match status" value="1"/>
</dbReference>
<name>N1MM33_9SPHN</name>
<evidence type="ECO:0000313" key="4">
    <source>
        <dbReference type="Proteomes" id="UP000013201"/>
    </source>
</evidence>
<keyword evidence="1 3" id="KW-0378">Hydrolase</keyword>
<evidence type="ECO:0000259" key="2">
    <source>
        <dbReference type="Pfam" id="PF00561"/>
    </source>
</evidence>
<proteinExistence type="predicted"/>
<dbReference type="Gene3D" id="3.40.50.1820">
    <property type="entry name" value="alpha/beta hydrolase"/>
    <property type="match status" value="1"/>
</dbReference>
<reference evidence="3 4" key="1">
    <citation type="submission" date="2013-03" db="EMBL/GenBank/DDBJ databases">
        <authorList>
            <person name="Le V."/>
        </authorList>
    </citation>
    <scope>NUCLEOTIDE SEQUENCE [LARGE SCALE GENOMIC DNA]</scope>
    <source>
        <strain evidence="3 4">BiD32</strain>
    </source>
</reference>
<dbReference type="GO" id="GO:0016787">
    <property type="term" value="F:hydrolase activity"/>
    <property type="evidence" value="ECO:0007669"/>
    <property type="project" value="UniProtKB-KW"/>
</dbReference>
<dbReference type="GO" id="GO:0016020">
    <property type="term" value="C:membrane"/>
    <property type="evidence" value="ECO:0007669"/>
    <property type="project" value="TreeGrafter"/>
</dbReference>
<evidence type="ECO:0000256" key="1">
    <source>
        <dbReference type="ARBA" id="ARBA00022801"/>
    </source>
</evidence>
<reference evidence="4" key="2">
    <citation type="submission" date="2013-04" db="EMBL/GenBank/DDBJ databases">
        <title>Bisphenol A degrading Sphingobium sp. strain BiD32.</title>
        <authorList>
            <person name="Nielsen J.L."/>
            <person name="Zhou N.A."/>
            <person name="Kjeldal H."/>
        </authorList>
    </citation>
    <scope>NUCLEOTIDE SEQUENCE [LARGE SCALE GENOMIC DNA]</scope>
    <source>
        <strain evidence="4">BiD32</strain>
    </source>
</reference>
<feature type="domain" description="AB hydrolase-1" evidence="2">
    <location>
        <begin position="7"/>
        <end position="198"/>
    </location>
</feature>